<dbReference type="Pfam" id="PF14697">
    <property type="entry name" value="Fer4_21"/>
    <property type="match status" value="1"/>
</dbReference>
<feature type="domain" description="4Fe-4S ferredoxin-type" evidence="9">
    <location>
        <begin position="863"/>
        <end position="892"/>
    </location>
</feature>
<evidence type="ECO:0000256" key="6">
    <source>
        <dbReference type="ARBA" id="ARBA00023002"/>
    </source>
</evidence>
<accession>A0A7J0BLM4</accession>
<comment type="caution">
    <text evidence="10">The sequence shown here is derived from an EMBL/GenBank/DDBJ whole genome shotgun (WGS) entry which is preliminary data.</text>
</comment>
<comment type="cofactor">
    <cofactor evidence="1">
        <name>FAD</name>
        <dbReference type="ChEBI" id="CHEBI:57692"/>
    </cofactor>
</comment>
<dbReference type="SUPFAM" id="SSF51905">
    <property type="entry name" value="FAD/NAD(P)-binding domain"/>
    <property type="match status" value="2"/>
</dbReference>
<evidence type="ECO:0000256" key="2">
    <source>
        <dbReference type="ARBA" id="ARBA00006561"/>
    </source>
</evidence>
<evidence type="ECO:0000256" key="7">
    <source>
        <dbReference type="ARBA" id="ARBA00023004"/>
    </source>
</evidence>
<dbReference type="InterPro" id="IPR017896">
    <property type="entry name" value="4Fe4S_Fe-S-bd"/>
</dbReference>
<feature type="domain" description="4Fe-4S ferredoxin-type" evidence="9">
    <location>
        <begin position="28"/>
        <end position="58"/>
    </location>
</feature>
<dbReference type="PANTHER" id="PTHR43498">
    <property type="entry name" value="FERREDOXIN:COB-COM HETERODISULFIDE REDUCTASE SUBUNIT A"/>
    <property type="match status" value="1"/>
</dbReference>
<comment type="similarity">
    <text evidence="2">Belongs to the HdrA family.</text>
</comment>
<keyword evidence="6" id="KW-0560">Oxidoreductase</keyword>
<dbReference type="PROSITE" id="PS00198">
    <property type="entry name" value="4FE4S_FER_1"/>
    <property type="match status" value="2"/>
</dbReference>
<sequence length="936" mass="101776">MNIELLPLTEVRKVEGDEGNFTVHLRQAPRYIDPEKCIACGECSRKCPKKISNSFNAGLDTRKSVHILYDQTVPLKYAIDEESCIYLQKGKCGACAKVCPADAVNFNDKPREFSVNVGSVVLAPGIKTFDPSAFDSYAYSRIPDVITSLEYERLLSASGPCQGHVLRPSDSTEPRRIAWLQCVGSRGNNKCDNDYCSNVCCMYALKQALVTADHAHGEGHDQAIFFMDVRAHNKSFEQYYNQAMHKGVRILRARPHSFLPGEGNKGVRVDYVGEAGDLHSEVFDMVVLSVGLEAPAEAKHLAETFAIDLDRWNFAETDPFDPVHTSRKGVYVCGGFQEPKDIPRSVMEASAAASAATASLATARGTRTVERQVPEAINVFGETPRIGVFVCACGINISSVIDVHAVADYARALPSVVHVENNMFSCSQDTQVAIAEVIRKHRLNRVVVAACTPRTHEPLFRETLEAAGLNKYLFAMANIRNHGSWVHANDPAGATRKAKDQVRMAVASARHLAPLKEVTLGVTPSALVVGGGVSGMTAALGIAEQGFEVHLVEKEADLGGNARKLRVAQGRFAVAPYLAELEKKVRAHKLISLHTQTAIADVDGFVGNFVTRLKENGAEQEIRHGAVVLATGGTGLKPEGRYGFGTHPMIMTHQQIDAGFMDGSIKPENMQSVVFIQCVGSREPERPYCSRVCCTHTVESALHVKRTNPDARVTVLYRDMRTYGQRELLYKEAREAGVIFSRFSLEARPRVAVIDGVINVTFKDHVLQEELTVEADMLGLASAIVAPDVNDLAQMLKATLSDEGWYVEAHSKLRPVDFVTDGVFMAGLGHYPKPLEESVTQARAAVSRVSTVLSRTEMTLAGTVATINKTKCVGCAVCWNVCPYNAISPDNNGFAEVNEALCKGCGLCVAACRSGAPDLRGFTTSDIMAQVSAMLG</sequence>
<evidence type="ECO:0000313" key="11">
    <source>
        <dbReference type="Proteomes" id="UP000503840"/>
    </source>
</evidence>
<dbReference type="GO" id="GO:0051539">
    <property type="term" value="F:4 iron, 4 sulfur cluster binding"/>
    <property type="evidence" value="ECO:0007669"/>
    <property type="project" value="UniProtKB-KW"/>
</dbReference>
<dbReference type="InterPro" id="IPR017900">
    <property type="entry name" value="4Fe4S_Fe_S_CS"/>
</dbReference>
<evidence type="ECO:0000256" key="5">
    <source>
        <dbReference type="ARBA" id="ARBA00022827"/>
    </source>
</evidence>
<dbReference type="AlphaFoldDB" id="A0A7J0BLM4"/>
<protein>
    <recommendedName>
        <fullName evidence="9">4Fe-4S ferredoxin-type domain-containing protein</fullName>
    </recommendedName>
</protein>
<feature type="domain" description="4Fe-4S ferredoxin-type" evidence="9">
    <location>
        <begin position="893"/>
        <end position="922"/>
    </location>
</feature>
<name>A0A7J0BLM4_9BACT</name>
<dbReference type="Pfam" id="PF00037">
    <property type="entry name" value="Fer4"/>
    <property type="match status" value="1"/>
</dbReference>
<dbReference type="Pfam" id="PF13450">
    <property type="entry name" value="NAD_binding_8"/>
    <property type="match status" value="1"/>
</dbReference>
<reference evidence="10 11" key="1">
    <citation type="submission" date="2020-05" db="EMBL/GenBank/DDBJ databases">
        <title>Draft genome sequence of Desulfovibrio sp. strain HN2T.</title>
        <authorList>
            <person name="Ueno A."/>
            <person name="Tamazawa S."/>
            <person name="Tamamura S."/>
            <person name="Murakami T."/>
            <person name="Kiyama T."/>
            <person name="Inomata H."/>
            <person name="Amano Y."/>
            <person name="Miyakawa K."/>
            <person name="Tamaki H."/>
            <person name="Naganuma T."/>
            <person name="Kaneko K."/>
        </authorList>
    </citation>
    <scope>NUCLEOTIDE SEQUENCE [LARGE SCALE GENOMIC DNA]</scope>
    <source>
        <strain evidence="10 11">HN2</strain>
    </source>
</reference>
<dbReference type="SUPFAM" id="SSF54862">
    <property type="entry name" value="4Fe-4S ferredoxins"/>
    <property type="match status" value="2"/>
</dbReference>
<keyword evidence="8" id="KW-0411">Iron-sulfur</keyword>
<dbReference type="PANTHER" id="PTHR43498:SF1">
    <property type="entry name" value="COB--COM HETERODISULFIDE REDUCTASE IRON-SULFUR SUBUNIT A"/>
    <property type="match status" value="1"/>
</dbReference>
<keyword evidence="7" id="KW-0408">Iron</keyword>
<evidence type="ECO:0000256" key="8">
    <source>
        <dbReference type="ARBA" id="ARBA00023014"/>
    </source>
</evidence>
<evidence type="ECO:0000313" key="10">
    <source>
        <dbReference type="EMBL" id="GFM34570.1"/>
    </source>
</evidence>
<dbReference type="Gene3D" id="3.50.50.60">
    <property type="entry name" value="FAD/NAD(P)-binding domain"/>
    <property type="match status" value="1"/>
</dbReference>
<evidence type="ECO:0000256" key="1">
    <source>
        <dbReference type="ARBA" id="ARBA00001974"/>
    </source>
</evidence>
<dbReference type="PROSITE" id="PS51379">
    <property type="entry name" value="4FE4S_FER_2"/>
    <property type="match status" value="4"/>
</dbReference>
<keyword evidence="4" id="KW-0479">Metal-binding</keyword>
<dbReference type="InterPro" id="IPR036188">
    <property type="entry name" value="FAD/NAD-bd_sf"/>
</dbReference>
<keyword evidence="11" id="KW-1185">Reference proteome</keyword>
<evidence type="ECO:0000259" key="9">
    <source>
        <dbReference type="PROSITE" id="PS51379"/>
    </source>
</evidence>
<keyword evidence="5" id="KW-0274">FAD</keyword>
<proteinExistence type="inferred from homology"/>
<dbReference type="GO" id="GO:0016491">
    <property type="term" value="F:oxidoreductase activity"/>
    <property type="evidence" value="ECO:0007669"/>
    <property type="project" value="UniProtKB-KW"/>
</dbReference>
<organism evidence="10 11">
    <name type="scientific">Desulfovibrio subterraneus</name>
    <dbReference type="NCBI Taxonomy" id="2718620"/>
    <lineage>
        <taxon>Bacteria</taxon>
        <taxon>Pseudomonadati</taxon>
        <taxon>Thermodesulfobacteriota</taxon>
        <taxon>Desulfovibrionia</taxon>
        <taxon>Desulfovibrionales</taxon>
        <taxon>Desulfovibrionaceae</taxon>
        <taxon>Desulfovibrio</taxon>
    </lineage>
</organism>
<gene>
    <name evidence="10" type="ORF">DSM101010T_29350</name>
</gene>
<keyword evidence="5" id="KW-0285">Flavoprotein</keyword>
<evidence type="ECO:0000256" key="4">
    <source>
        <dbReference type="ARBA" id="ARBA00022723"/>
    </source>
</evidence>
<dbReference type="GO" id="GO:0046872">
    <property type="term" value="F:metal ion binding"/>
    <property type="evidence" value="ECO:0007669"/>
    <property type="project" value="UniProtKB-KW"/>
</dbReference>
<dbReference type="EMBL" id="BLVO01000016">
    <property type="protein sequence ID" value="GFM34570.1"/>
    <property type="molecule type" value="Genomic_DNA"/>
</dbReference>
<dbReference type="Proteomes" id="UP000503840">
    <property type="component" value="Unassembled WGS sequence"/>
</dbReference>
<evidence type="ECO:0000256" key="3">
    <source>
        <dbReference type="ARBA" id="ARBA00022485"/>
    </source>
</evidence>
<keyword evidence="3" id="KW-0004">4Fe-4S</keyword>
<dbReference type="InterPro" id="IPR039650">
    <property type="entry name" value="HdrA-like"/>
</dbReference>
<dbReference type="Gene3D" id="3.30.70.20">
    <property type="match status" value="2"/>
</dbReference>
<feature type="domain" description="4Fe-4S ferredoxin-type" evidence="9">
    <location>
        <begin position="75"/>
        <end position="109"/>
    </location>
</feature>